<accession>A0A9R0E730</accession>
<evidence type="ECO:0000313" key="2">
    <source>
        <dbReference type="RefSeq" id="XP_050560517.1"/>
    </source>
</evidence>
<protein>
    <submittedName>
        <fullName evidence="2">Uncharacterized protein LOC126912438</fullName>
    </submittedName>
</protein>
<dbReference type="Proteomes" id="UP000829999">
    <property type="component" value="Chromosome 25"/>
</dbReference>
<name>A0A9R0E730_SPOFR</name>
<dbReference type="OrthoDB" id="7485893at2759"/>
<sequence length="152" mass="17317">MIEKAWTRKNQRLLDRALNPLRAQGRLMGLTDSEEEPEEQSSVMNAVKEAEDCIVRGPIMNYTRFKELAESTYSIVYGYGITRENNPMSLEQKEELYWRYVVQGNEHICVATAAIDTGSDPSRGSSRTLTLKVIINRMNHCCVFNVPIIVCV</sequence>
<proteinExistence type="predicted"/>
<reference evidence="2" key="1">
    <citation type="submission" date="2025-08" db="UniProtKB">
        <authorList>
            <consortium name="RefSeq"/>
        </authorList>
    </citation>
    <scope>IDENTIFICATION</scope>
    <source>
        <tissue evidence="2">Whole larval tissue</tissue>
    </source>
</reference>
<dbReference type="RefSeq" id="XP_050560517.1">
    <property type="nucleotide sequence ID" value="XM_050704560.1"/>
</dbReference>
<keyword evidence="1" id="KW-1185">Reference proteome</keyword>
<organism evidence="1 2">
    <name type="scientific">Spodoptera frugiperda</name>
    <name type="common">Fall armyworm</name>
    <dbReference type="NCBI Taxonomy" id="7108"/>
    <lineage>
        <taxon>Eukaryota</taxon>
        <taxon>Metazoa</taxon>
        <taxon>Ecdysozoa</taxon>
        <taxon>Arthropoda</taxon>
        <taxon>Hexapoda</taxon>
        <taxon>Insecta</taxon>
        <taxon>Pterygota</taxon>
        <taxon>Neoptera</taxon>
        <taxon>Endopterygota</taxon>
        <taxon>Lepidoptera</taxon>
        <taxon>Glossata</taxon>
        <taxon>Ditrysia</taxon>
        <taxon>Noctuoidea</taxon>
        <taxon>Noctuidae</taxon>
        <taxon>Amphipyrinae</taxon>
        <taxon>Spodoptera</taxon>
    </lineage>
</organism>
<gene>
    <name evidence="2" type="primary">LOC126912438</name>
</gene>
<dbReference type="GeneID" id="126912438"/>
<dbReference type="AlphaFoldDB" id="A0A9R0E730"/>
<evidence type="ECO:0000313" key="1">
    <source>
        <dbReference type="Proteomes" id="UP000829999"/>
    </source>
</evidence>